<organism evidence="6 7">
    <name type="scientific">Phtheirospermum japonicum</name>
    <dbReference type="NCBI Taxonomy" id="374723"/>
    <lineage>
        <taxon>Eukaryota</taxon>
        <taxon>Viridiplantae</taxon>
        <taxon>Streptophyta</taxon>
        <taxon>Embryophyta</taxon>
        <taxon>Tracheophyta</taxon>
        <taxon>Spermatophyta</taxon>
        <taxon>Magnoliopsida</taxon>
        <taxon>eudicotyledons</taxon>
        <taxon>Gunneridae</taxon>
        <taxon>Pentapetalae</taxon>
        <taxon>asterids</taxon>
        <taxon>lamiids</taxon>
        <taxon>Lamiales</taxon>
        <taxon>Orobanchaceae</taxon>
        <taxon>Orobanchaceae incertae sedis</taxon>
        <taxon>Phtheirospermum</taxon>
    </lineage>
</organism>
<protein>
    <recommendedName>
        <fullName evidence="5">RING-CH-type domain-containing protein</fullName>
    </recommendedName>
</protein>
<evidence type="ECO:0000256" key="2">
    <source>
        <dbReference type="ARBA" id="ARBA00022771"/>
    </source>
</evidence>
<dbReference type="InterPro" id="IPR011016">
    <property type="entry name" value="Znf_RING-CH"/>
</dbReference>
<dbReference type="Pfam" id="PF12906">
    <property type="entry name" value="RINGv"/>
    <property type="match status" value="1"/>
</dbReference>
<dbReference type="GO" id="GO:0016020">
    <property type="term" value="C:membrane"/>
    <property type="evidence" value="ECO:0007669"/>
    <property type="project" value="TreeGrafter"/>
</dbReference>
<dbReference type="Pfam" id="PF12428">
    <property type="entry name" value="DUF3675"/>
    <property type="match status" value="1"/>
</dbReference>
<dbReference type="PANTHER" id="PTHR23012">
    <property type="entry name" value="RING/FYVE/PHD ZINC FINGER DOMAIN-CONTAINING"/>
    <property type="match status" value="1"/>
</dbReference>
<evidence type="ECO:0000256" key="4">
    <source>
        <dbReference type="SAM" id="Phobius"/>
    </source>
</evidence>
<dbReference type="GO" id="GO:0008270">
    <property type="term" value="F:zinc ion binding"/>
    <property type="evidence" value="ECO:0007669"/>
    <property type="project" value="UniProtKB-KW"/>
</dbReference>
<keyword evidence="4" id="KW-0812">Transmembrane</keyword>
<keyword evidence="4" id="KW-1133">Transmembrane helix</keyword>
<evidence type="ECO:0000256" key="1">
    <source>
        <dbReference type="ARBA" id="ARBA00022723"/>
    </source>
</evidence>
<keyword evidence="7" id="KW-1185">Reference proteome</keyword>
<dbReference type="SUPFAM" id="SSF57850">
    <property type="entry name" value="RING/U-box"/>
    <property type="match status" value="1"/>
</dbReference>
<dbReference type="EMBL" id="BMAC01000398">
    <property type="protein sequence ID" value="GFP95587.1"/>
    <property type="molecule type" value="Genomic_DNA"/>
</dbReference>
<evidence type="ECO:0000313" key="6">
    <source>
        <dbReference type="EMBL" id="GFP95587.1"/>
    </source>
</evidence>
<evidence type="ECO:0000256" key="3">
    <source>
        <dbReference type="ARBA" id="ARBA00022833"/>
    </source>
</evidence>
<dbReference type="PANTHER" id="PTHR23012:SF174">
    <property type="entry name" value="OS01G0121200 PROTEIN"/>
    <property type="match status" value="1"/>
</dbReference>
<dbReference type="AlphaFoldDB" id="A0A830C4D6"/>
<dbReference type="InterPro" id="IPR022143">
    <property type="entry name" value="DUF3675"/>
</dbReference>
<keyword evidence="1" id="KW-0479">Metal-binding</keyword>
<keyword evidence="2" id="KW-0863">Zinc-finger</keyword>
<feature type="transmembrane region" description="Helical" evidence="4">
    <location>
        <begin position="37"/>
        <end position="55"/>
    </location>
</feature>
<feature type="transmembrane region" description="Helical" evidence="4">
    <location>
        <begin position="122"/>
        <end position="143"/>
    </location>
</feature>
<dbReference type="Proteomes" id="UP000653305">
    <property type="component" value="Unassembled WGS sequence"/>
</dbReference>
<dbReference type="InterPro" id="IPR033275">
    <property type="entry name" value="MARCH-like"/>
</dbReference>
<comment type="caution">
    <text evidence="6">The sequence shown here is derived from an EMBL/GenBank/DDBJ whole genome shotgun (WGS) entry which is preliminary data.</text>
</comment>
<sequence length="185" mass="21038">MDVDMGSSSKKMEQCRICHDEDVESNMEAPCFCRGSLKVITIAIMGGMIISYGVLELTTMLNSSVMDMIIVIVIMYAHRKCVQRWCDEKGDIVCEICQQFIILLVLRHTLPFIVYGADEYSISLAMLVVLRSIGLLLPIYIMLKALAAVQRRRNRRDFPIFPLATSNEENELPQQLPEAHVIQVR</sequence>
<dbReference type="OrthoDB" id="264354at2759"/>
<feature type="domain" description="RING-CH-type" evidence="5">
    <location>
        <begin position="14"/>
        <end position="98"/>
    </location>
</feature>
<dbReference type="Gene3D" id="3.30.40.10">
    <property type="entry name" value="Zinc/RING finger domain, C3HC4 (zinc finger)"/>
    <property type="match status" value="2"/>
</dbReference>
<dbReference type="InterPro" id="IPR013083">
    <property type="entry name" value="Znf_RING/FYVE/PHD"/>
</dbReference>
<name>A0A830C4D6_9LAMI</name>
<dbReference type="GO" id="GO:0004842">
    <property type="term" value="F:ubiquitin-protein transferase activity"/>
    <property type="evidence" value="ECO:0007669"/>
    <property type="project" value="TreeGrafter"/>
</dbReference>
<keyword evidence="3" id="KW-0862">Zinc</keyword>
<evidence type="ECO:0000313" key="7">
    <source>
        <dbReference type="Proteomes" id="UP000653305"/>
    </source>
</evidence>
<gene>
    <name evidence="6" type="ORF">PHJA_001703000</name>
</gene>
<accession>A0A830C4D6</accession>
<dbReference type="GO" id="GO:0016567">
    <property type="term" value="P:protein ubiquitination"/>
    <property type="evidence" value="ECO:0007669"/>
    <property type="project" value="TreeGrafter"/>
</dbReference>
<dbReference type="SMART" id="SM00744">
    <property type="entry name" value="RINGv"/>
    <property type="match status" value="1"/>
</dbReference>
<keyword evidence="4" id="KW-0472">Membrane</keyword>
<evidence type="ECO:0000259" key="5">
    <source>
        <dbReference type="SMART" id="SM00744"/>
    </source>
</evidence>
<reference evidence="6" key="1">
    <citation type="submission" date="2020-07" db="EMBL/GenBank/DDBJ databases">
        <title>Ethylene signaling mediates host invasion by parasitic plants.</title>
        <authorList>
            <person name="Yoshida S."/>
        </authorList>
    </citation>
    <scope>NUCLEOTIDE SEQUENCE</scope>
    <source>
        <strain evidence="6">Okayama</strain>
    </source>
</reference>
<proteinExistence type="predicted"/>